<reference evidence="1" key="1">
    <citation type="submission" date="2006-03" db="EMBL/GenBank/DDBJ databases">
        <title>Comparative Sequence and Genetic Analyses of Asparagus BACs Reveal No Microsynteny with Onion or Rice.</title>
        <authorList>
            <person name="Jernej J."/>
            <person name="Telgmann A."/>
            <person name="Jung C."/>
            <person name="Cheung F."/>
            <person name="Havey M.J."/>
            <person name="Town C.D."/>
        </authorList>
    </citation>
    <scope>NUCLEOTIDE SEQUENCE</scope>
</reference>
<proteinExistence type="predicted"/>
<dbReference type="PANTHER" id="PTHR24559:SF427">
    <property type="entry name" value="RNA-DIRECTED DNA POLYMERASE"/>
    <property type="match status" value="1"/>
</dbReference>
<evidence type="ECO:0000313" key="1">
    <source>
        <dbReference type="EMBL" id="ABD63122.1"/>
    </source>
</evidence>
<organism evidence="1">
    <name type="scientific">Asparagus officinalis</name>
    <name type="common">Garden asparagus</name>
    <dbReference type="NCBI Taxonomy" id="4686"/>
    <lineage>
        <taxon>Eukaryota</taxon>
        <taxon>Viridiplantae</taxon>
        <taxon>Streptophyta</taxon>
        <taxon>Embryophyta</taxon>
        <taxon>Tracheophyta</taxon>
        <taxon>Spermatophyta</taxon>
        <taxon>Magnoliopsida</taxon>
        <taxon>Liliopsida</taxon>
        <taxon>Asparagales</taxon>
        <taxon>Asparagaceae</taxon>
        <taxon>Asparagoideae</taxon>
        <taxon>Asparagus</taxon>
    </lineage>
</organism>
<dbReference type="EMBL" id="AC183434">
    <property type="protein sequence ID" value="ABD63122.1"/>
    <property type="molecule type" value="Genomic_DNA"/>
</dbReference>
<dbReference type="InterPro" id="IPR053134">
    <property type="entry name" value="RNA-dir_DNA_polymerase"/>
</dbReference>
<dbReference type="SUPFAM" id="SSF56672">
    <property type="entry name" value="DNA/RNA polymerases"/>
    <property type="match status" value="1"/>
</dbReference>
<dbReference type="InterPro" id="IPR043502">
    <property type="entry name" value="DNA/RNA_pol_sf"/>
</dbReference>
<accession>Q2AA69</accession>
<dbReference type="PANTHER" id="PTHR24559">
    <property type="entry name" value="TRANSPOSON TY3-I GAG-POL POLYPROTEIN"/>
    <property type="match status" value="1"/>
</dbReference>
<sequence length="189" mass="22031">MKKEDSSMRLCIDYRELNKVTIRNRVREMDVPKTTFLTRYGSFEFLVMPFGLTNAPAFSEARCIGETDEDNEFDSHTARQYLPRKGRKRGIFFKDKKKLMESDGEDEESDSDREVEIVKTVPHQGGKCSYQNLKIGFKVEISVYDGSVNVERFDDWIERMETYFILYGYSSKEKLVFVTLKLSGHALTL</sequence>
<name>Q2AA69_ASPOF</name>
<dbReference type="Gene3D" id="3.10.10.10">
    <property type="entry name" value="HIV Type 1 Reverse Transcriptase, subunit A, domain 1"/>
    <property type="match status" value="1"/>
</dbReference>
<dbReference type="AlphaFoldDB" id="Q2AA69"/>
<protein>
    <submittedName>
        <fullName evidence="1">Uncharacterized protein</fullName>
    </submittedName>
</protein>
<gene>
    <name evidence="1" type="ORF">18.t00018</name>
</gene>